<organism evidence="1 2">
    <name type="scientific">Parafilimonas terrae</name>
    <dbReference type="NCBI Taxonomy" id="1465490"/>
    <lineage>
        <taxon>Bacteria</taxon>
        <taxon>Pseudomonadati</taxon>
        <taxon>Bacteroidota</taxon>
        <taxon>Chitinophagia</taxon>
        <taxon>Chitinophagales</taxon>
        <taxon>Chitinophagaceae</taxon>
        <taxon>Parafilimonas</taxon>
    </lineage>
</organism>
<dbReference type="OrthoDB" id="1090702at2"/>
<dbReference type="STRING" id="1465490.SAMN05444277_103318"/>
<protein>
    <recommendedName>
        <fullName evidence="3">Type VI secretion, VC_A0110, EvfL, ImpJ, VasE</fullName>
    </recommendedName>
</protein>
<evidence type="ECO:0000313" key="1">
    <source>
        <dbReference type="EMBL" id="SFP95091.1"/>
    </source>
</evidence>
<dbReference type="Proteomes" id="UP000199031">
    <property type="component" value="Unassembled WGS sequence"/>
</dbReference>
<sequence length="391" mass="44142">MRDRIKHLPVNWIDGMKINKSHFIAQDDAWRDALNDVAALNVSHLRFGVIPPSAAGEDNFNVKISVDNQNTVRVAVLACQAVTPGGIRINLPATGNVENINNDLDAAPSTTFSFAEAKSENIWWVILIVNPYQKKPAGTPDVAENPPRYPFVLPAYSVEIISDSQYSQFAYNPFALTVGKILAEGNDFRVDADYIPPCYATEALDDLVSLHGELDNFFSTLEMRCSQIVQKIYRKNQQNELSELVLFLCDRLILFLSDRITKTRWATLYESPAELFAGIVSLARLMKNVIDLRIGSGKEEMMNYISEWCGLKQGELENMLTGLAAIRYNNNDINNNIQKITQFIKVVAALFETLHKLEFIGKKKDSGIFVKEEQNGFRELQPNKARRRFFG</sequence>
<proteinExistence type="predicted"/>
<evidence type="ECO:0000313" key="2">
    <source>
        <dbReference type="Proteomes" id="UP000199031"/>
    </source>
</evidence>
<dbReference type="AlphaFoldDB" id="A0A1I5UIJ1"/>
<name>A0A1I5UIJ1_9BACT</name>
<dbReference type="RefSeq" id="WP_090657054.1">
    <property type="nucleotide sequence ID" value="NZ_FOXQ01000003.1"/>
</dbReference>
<keyword evidence="2" id="KW-1185">Reference proteome</keyword>
<reference evidence="1 2" key="1">
    <citation type="submission" date="2016-10" db="EMBL/GenBank/DDBJ databases">
        <authorList>
            <person name="de Groot N.N."/>
        </authorList>
    </citation>
    <scope>NUCLEOTIDE SEQUENCE [LARGE SCALE GENOMIC DNA]</scope>
    <source>
        <strain evidence="1 2">DSM 28286</strain>
    </source>
</reference>
<accession>A0A1I5UIJ1</accession>
<dbReference type="EMBL" id="FOXQ01000003">
    <property type="protein sequence ID" value="SFP95091.1"/>
    <property type="molecule type" value="Genomic_DNA"/>
</dbReference>
<gene>
    <name evidence="1" type="ORF">SAMN05444277_103318</name>
</gene>
<evidence type="ECO:0008006" key="3">
    <source>
        <dbReference type="Google" id="ProtNLM"/>
    </source>
</evidence>